<dbReference type="SUPFAM" id="SSF46955">
    <property type="entry name" value="Putative DNA-binding domain"/>
    <property type="match status" value="1"/>
</dbReference>
<dbReference type="Gene3D" id="1.10.10.10">
    <property type="entry name" value="Winged helix-like DNA-binding domain superfamily/Winged helix DNA-binding domain"/>
    <property type="match status" value="1"/>
</dbReference>
<dbReference type="AlphaFoldDB" id="A0A975D6G5"/>
<sequence>MAVRRPNPYRVKLHHSYSVPELAACCDVHKNTVRHWQRQGLQPIDKGRPLLFHGGTVRAFLIERNAGRKRPCLPGTLYCLRCREARRPALDMVDYVPLKADSGDLRALCENCEAPMHRRARKADLAKIMPGLAVRFTNALPRLSGRPDASLNCDEEGKG</sequence>
<proteinExistence type="predicted"/>
<reference evidence="1" key="1">
    <citation type="submission" date="2020-07" db="EMBL/GenBank/DDBJ databases">
        <authorList>
            <person name="Camacho E."/>
        </authorList>
    </citation>
    <scope>NUCLEOTIDE SEQUENCE</scope>
    <source>
        <strain evidence="1">MPO218</strain>
    </source>
</reference>
<evidence type="ECO:0000313" key="2">
    <source>
        <dbReference type="Proteomes" id="UP000664914"/>
    </source>
</evidence>
<reference evidence="1" key="2">
    <citation type="submission" date="2021-04" db="EMBL/GenBank/DDBJ databases">
        <title>Isolation and genomic analysis of the ibuprofen-degrading bacterium Sphingomonas strain MPO218.</title>
        <authorList>
            <person name="Aulestia M."/>
            <person name="Flores A."/>
            <person name="Mangas E.L."/>
            <person name="Perez-Pulido A.J."/>
            <person name="Santero E."/>
            <person name="Camacho E.M."/>
        </authorList>
    </citation>
    <scope>NUCLEOTIDE SEQUENCE</scope>
    <source>
        <strain evidence="1">MPO218</strain>
    </source>
</reference>
<dbReference type="RefSeq" id="WP_053000035.1">
    <property type="nucleotide sequence ID" value="NZ_CP059319.1"/>
</dbReference>
<dbReference type="InterPro" id="IPR009061">
    <property type="entry name" value="DNA-bd_dom_put_sf"/>
</dbReference>
<organism evidence="1 2">
    <name type="scientific">Rhizorhabdus wittichii</name>
    <dbReference type="NCBI Taxonomy" id="160791"/>
    <lineage>
        <taxon>Bacteria</taxon>
        <taxon>Pseudomonadati</taxon>
        <taxon>Pseudomonadota</taxon>
        <taxon>Alphaproteobacteria</taxon>
        <taxon>Sphingomonadales</taxon>
        <taxon>Sphingomonadaceae</taxon>
        <taxon>Rhizorhabdus</taxon>
    </lineage>
</organism>
<name>A0A975D6G5_9SPHN</name>
<accession>A0A975D6G5</accession>
<dbReference type="Proteomes" id="UP000664914">
    <property type="component" value="Chromosome"/>
</dbReference>
<dbReference type="EMBL" id="CP059319">
    <property type="protein sequence ID" value="QTH23573.1"/>
    <property type="molecule type" value="Genomic_DNA"/>
</dbReference>
<gene>
    <name evidence="1" type="ORF">HRJ34_08765</name>
</gene>
<protein>
    <submittedName>
        <fullName evidence="1">Helix-turn-helix domain-containing protein</fullName>
    </submittedName>
</protein>
<dbReference type="InterPro" id="IPR036388">
    <property type="entry name" value="WH-like_DNA-bd_sf"/>
</dbReference>
<evidence type="ECO:0000313" key="1">
    <source>
        <dbReference type="EMBL" id="QTH23573.1"/>
    </source>
</evidence>